<protein>
    <recommendedName>
        <fullName evidence="2 4">Biotin carboxyl carrier protein of acetyl-CoA carboxylase</fullName>
    </recommendedName>
</protein>
<evidence type="ECO:0000256" key="4">
    <source>
        <dbReference type="RuleBase" id="RU364072"/>
    </source>
</evidence>
<dbReference type="PRINTS" id="PR01071">
    <property type="entry name" value="ACOABIOTINCC"/>
</dbReference>
<evidence type="ECO:0000256" key="1">
    <source>
        <dbReference type="ARBA" id="ARBA00003761"/>
    </source>
</evidence>
<dbReference type="Proteomes" id="UP000035514">
    <property type="component" value="Unassembled WGS sequence"/>
</dbReference>
<name>A0A0G9K5B6_9BACT</name>
<dbReference type="Pfam" id="PF00364">
    <property type="entry name" value="Biotin_lipoyl"/>
    <property type="match status" value="1"/>
</dbReference>
<dbReference type="InterPro" id="IPR050709">
    <property type="entry name" value="Biotin_Carboxyl_Carrier/Decarb"/>
</dbReference>
<dbReference type="PANTHER" id="PTHR45266">
    <property type="entry name" value="OXALOACETATE DECARBOXYLASE ALPHA CHAIN"/>
    <property type="match status" value="1"/>
</dbReference>
<dbReference type="PROSITE" id="PS50968">
    <property type="entry name" value="BIOTINYL_LIPOYL"/>
    <property type="match status" value="1"/>
</dbReference>
<dbReference type="PATRIC" id="fig|1447256.3.peg.906"/>
<reference evidence="6 7" key="1">
    <citation type="submission" date="2014-01" db="EMBL/GenBank/DDBJ databases">
        <title>Development of a Comparative Genomic Fingerprinting Assay for High Resolution Genotyping of Arcobacter butzleri.</title>
        <authorList>
            <person name="Webb A.L."/>
            <person name="Inglis G.D."/>
            <person name="Kruczkiewicz P."/>
            <person name="Selinger L.B."/>
            <person name="Taboada E.N."/>
        </authorList>
    </citation>
    <scope>NUCLEOTIDE SEQUENCE [LARGE SCALE GENOMIC DNA]</scope>
    <source>
        <strain evidence="6 7">L348</strain>
    </source>
</reference>
<evidence type="ECO:0000256" key="2">
    <source>
        <dbReference type="ARBA" id="ARBA00017562"/>
    </source>
</evidence>
<dbReference type="UniPathway" id="UPA00094"/>
<keyword evidence="4" id="KW-0275">Fatty acid biosynthesis</keyword>
<dbReference type="GO" id="GO:0003989">
    <property type="term" value="F:acetyl-CoA carboxylase activity"/>
    <property type="evidence" value="ECO:0007669"/>
    <property type="project" value="InterPro"/>
</dbReference>
<keyword evidence="4" id="KW-0443">Lipid metabolism</keyword>
<dbReference type="PANTHER" id="PTHR45266:SF3">
    <property type="entry name" value="OXALOACETATE DECARBOXYLASE ALPHA CHAIN"/>
    <property type="match status" value="1"/>
</dbReference>
<comment type="caution">
    <text evidence="6">The sequence shown here is derived from an EMBL/GenBank/DDBJ whole genome shotgun (WGS) entry which is preliminary data.</text>
</comment>
<dbReference type="InterPro" id="IPR000089">
    <property type="entry name" value="Biotin_lipoyl"/>
</dbReference>
<dbReference type="Gene3D" id="2.40.50.100">
    <property type="match status" value="1"/>
</dbReference>
<evidence type="ECO:0000313" key="7">
    <source>
        <dbReference type="Proteomes" id="UP000035514"/>
    </source>
</evidence>
<evidence type="ECO:0000256" key="3">
    <source>
        <dbReference type="ARBA" id="ARBA00023267"/>
    </source>
</evidence>
<dbReference type="AlphaFoldDB" id="A0A0G9K5B6"/>
<dbReference type="GO" id="GO:0009317">
    <property type="term" value="C:acetyl-CoA carboxylase complex"/>
    <property type="evidence" value="ECO:0007669"/>
    <property type="project" value="InterPro"/>
</dbReference>
<organism evidence="6 7">
    <name type="scientific">Aliarcobacter butzleri L348</name>
    <dbReference type="NCBI Taxonomy" id="1447256"/>
    <lineage>
        <taxon>Bacteria</taxon>
        <taxon>Pseudomonadati</taxon>
        <taxon>Campylobacterota</taxon>
        <taxon>Epsilonproteobacteria</taxon>
        <taxon>Campylobacterales</taxon>
        <taxon>Arcobacteraceae</taxon>
        <taxon>Aliarcobacter</taxon>
    </lineage>
</organism>
<feature type="domain" description="Lipoyl-binding" evidence="5">
    <location>
        <begin position="79"/>
        <end position="155"/>
    </location>
</feature>
<dbReference type="SUPFAM" id="SSF51230">
    <property type="entry name" value="Single hybrid motif"/>
    <property type="match status" value="1"/>
</dbReference>
<comment type="function">
    <text evidence="1 4">This protein is a component of the acetyl coenzyme A carboxylase complex; first, biotin carboxylase catalyzes the carboxylation of the carrier protein and then the transcarboxylase transfers the carboxyl group to form malonyl-CoA.</text>
</comment>
<keyword evidence="4" id="KW-0276">Fatty acid metabolism</keyword>
<proteinExistence type="predicted"/>
<dbReference type="InterPro" id="IPR001249">
    <property type="entry name" value="AcCoA_biotinCC"/>
</dbReference>
<dbReference type="GO" id="GO:0006633">
    <property type="term" value="P:fatty acid biosynthetic process"/>
    <property type="evidence" value="ECO:0007669"/>
    <property type="project" value="UniProtKB-UniPathway"/>
</dbReference>
<keyword evidence="3 4" id="KW-0092">Biotin</keyword>
<accession>A0A0G9K5B6</accession>
<dbReference type="EMBL" id="JAIQ01000076">
    <property type="protein sequence ID" value="KLE01030.1"/>
    <property type="molecule type" value="Genomic_DNA"/>
</dbReference>
<evidence type="ECO:0000259" key="5">
    <source>
        <dbReference type="PROSITE" id="PS50968"/>
    </source>
</evidence>
<dbReference type="FunFam" id="2.40.50.100:FF:000003">
    <property type="entry name" value="Acetyl-CoA carboxylase biotin carboxyl carrier protein"/>
    <property type="match status" value="1"/>
</dbReference>
<dbReference type="NCBIfam" id="TIGR00531">
    <property type="entry name" value="BCCP"/>
    <property type="match status" value="1"/>
</dbReference>
<dbReference type="RefSeq" id="WP_004510080.1">
    <property type="nucleotide sequence ID" value="NZ_JAIQ01000076.1"/>
</dbReference>
<gene>
    <name evidence="6" type="ORF">AA20_04665</name>
</gene>
<evidence type="ECO:0000313" key="6">
    <source>
        <dbReference type="EMBL" id="KLE01030.1"/>
    </source>
</evidence>
<comment type="pathway">
    <text evidence="4">Lipid metabolism; fatty acid biosynthesis.</text>
</comment>
<dbReference type="GeneID" id="24305448"/>
<dbReference type="InterPro" id="IPR011053">
    <property type="entry name" value="Single_hybrid_motif"/>
</dbReference>
<keyword evidence="4" id="KW-0444">Lipid biosynthesis</keyword>
<dbReference type="CDD" id="cd06850">
    <property type="entry name" value="biotinyl_domain"/>
    <property type="match status" value="1"/>
</dbReference>
<sequence length="157" mass="16906">MDFKDIKELIRVFDKSELNKLRIKEADFEISMQRGFEGGVTTVTTAPAVAVSAPVAQVASSVVAPAAVTSGEGSLLSKGDTINAPMVGTFYSSPSPESPAFVKVGDTVRKGQTLCILEAMKIMNEVEAEFDCKILEILVQDSSPVEYDMPIFVVEKI</sequence>